<reference evidence="3" key="2">
    <citation type="journal article" date="2013" name="Nat. Commun.">
        <title>Genome of the Chinese tree shrew.</title>
        <authorList>
            <person name="Fan Y."/>
            <person name="Huang Z.Y."/>
            <person name="Cao C.C."/>
            <person name="Chen C.S."/>
            <person name="Chen Y.X."/>
            <person name="Fan D.D."/>
            <person name="He J."/>
            <person name="Hou H.L."/>
            <person name="Hu L."/>
            <person name="Hu X.T."/>
            <person name="Jiang X.T."/>
            <person name="Lai R."/>
            <person name="Lang Y.S."/>
            <person name="Liang B."/>
            <person name="Liao S.G."/>
            <person name="Mu D."/>
            <person name="Ma Y.Y."/>
            <person name="Niu Y.Y."/>
            <person name="Sun X.Q."/>
            <person name="Xia J.Q."/>
            <person name="Xiao J."/>
            <person name="Xiong Z.Q."/>
            <person name="Xu L."/>
            <person name="Yang L."/>
            <person name="Zhang Y."/>
            <person name="Zhao W."/>
            <person name="Zhao X.D."/>
            <person name="Zheng Y.T."/>
            <person name="Zhou J.M."/>
            <person name="Zhu Y.B."/>
            <person name="Zhang G.J."/>
            <person name="Wang J."/>
            <person name="Yao Y.G."/>
        </authorList>
    </citation>
    <scope>NUCLEOTIDE SEQUENCE [LARGE SCALE GENOMIC DNA]</scope>
</reference>
<name>L9LCS9_TUPCH</name>
<accession>L9LCS9</accession>
<dbReference type="AlphaFoldDB" id="L9LCS9"/>
<proteinExistence type="predicted"/>
<reference evidence="3" key="1">
    <citation type="submission" date="2012-07" db="EMBL/GenBank/DDBJ databases">
        <title>Genome of the Chinese tree shrew, a rising model animal genetically related to primates.</title>
        <authorList>
            <person name="Zhang G."/>
            <person name="Fan Y."/>
            <person name="Yao Y."/>
            <person name="Huang Z."/>
        </authorList>
    </citation>
    <scope>NUCLEOTIDE SEQUENCE [LARGE SCALE GENOMIC DNA]</scope>
</reference>
<keyword evidence="3" id="KW-1185">Reference proteome</keyword>
<dbReference type="Proteomes" id="UP000011518">
    <property type="component" value="Unassembled WGS sequence"/>
</dbReference>
<sequence>MAASPFRAFAFRVRTGQAREEPEQSPVFPGIHPGKLGAGARRLDALLASALRTALLRPRRSLVRHLAEFKSRDRPLPACAVSWRSAGQKGRPSPTRGFRSSDAALTGGSAGARLGWMRRVRRLRRRSLCLGTGSCDLCRRLSVNPLPG</sequence>
<gene>
    <name evidence="2" type="ORF">TREES_T100009663</name>
</gene>
<dbReference type="InParanoid" id="L9LCS9"/>
<evidence type="ECO:0000313" key="2">
    <source>
        <dbReference type="EMBL" id="ELW72479.1"/>
    </source>
</evidence>
<organism evidence="2 3">
    <name type="scientific">Tupaia chinensis</name>
    <name type="common">Chinese tree shrew</name>
    <name type="synonym">Tupaia belangeri chinensis</name>
    <dbReference type="NCBI Taxonomy" id="246437"/>
    <lineage>
        <taxon>Eukaryota</taxon>
        <taxon>Metazoa</taxon>
        <taxon>Chordata</taxon>
        <taxon>Craniata</taxon>
        <taxon>Vertebrata</taxon>
        <taxon>Euteleostomi</taxon>
        <taxon>Mammalia</taxon>
        <taxon>Eutheria</taxon>
        <taxon>Euarchontoglires</taxon>
        <taxon>Scandentia</taxon>
        <taxon>Tupaiidae</taxon>
        <taxon>Tupaia</taxon>
    </lineage>
</organism>
<evidence type="ECO:0000256" key="1">
    <source>
        <dbReference type="SAM" id="MobiDB-lite"/>
    </source>
</evidence>
<dbReference type="EMBL" id="KB320407">
    <property type="protein sequence ID" value="ELW72479.1"/>
    <property type="molecule type" value="Genomic_DNA"/>
</dbReference>
<protein>
    <submittedName>
        <fullName evidence="2">Uncharacterized protein</fullName>
    </submittedName>
</protein>
<evidence type="ECO:0000313" key="3">
    <source>
        <dbReference type="Proteomes" id="UP000011518"/>
    </source>
</evidence>
<feature type="region of interest" description="Disordered" evidence="1">
    <location>
        <begin position="83"/>
        <end position="104"/>
    </location>
</feature>